<comment type="caution">
    <text evidence="2">The sequence shown here is derived from an EMBL/GenBank/DDBJ whole genome shotgun (WGS) entry which is preliminary data.</text>
</comment>
<feature type="compositionally biased region" description="Basic and acidic residues" evidence="1">
    <location>
        <begin position="157"/>
        <end position="191"/>
    </location>
</feature>
<feature type="region of interest" description="Disordered" evidence="1">
    <location>
        <begin position="1"/>
        <end position="105"/>
    </location>
</feature>
<name>A0ABD3MC95_9STRA</name>
<feature type="compositionally biased region" description="Basic and acidic residues" evidence="1">
    <location>
        <begin position="215"/>
        <end position="240"/>
    </location>
</feature>
<feature type="compositionally biased region" description="Basic residues" evidence="1">
    <location>
        <begin position="241"/>
        <end position="251"/>
    </location>
</feature>
<proteinExistence type="predicted"/>
<accession>A0ABD3MC95</accession>
<dbReference type="AlphaFoldDB" id="A0ABD3MC95"/>
<feature type="compositionally biased region" description="Polar residues" evidence="1">
    <location>
        <begin position="27"/>
        <end position="39"/>
    </location>
</feature>
<feature type="region of interest" description="Disordered" evidence="1">
    <location>
        <begin position="147"/>
        <end position="257"/>
    </location>
</feature>
<gene>
    <name evidence="2" type="ORF">ACHAWU_001256</name>
</gene>
<evidence type="ECO:0000313" key="3">
    <source>
        <dbReference type="Proteomes" id="UP001530293"/>
    </source>
</evidence>
<dbReference type="EMBL" id="JALLBG020000147">
    <property type="protein sequence ID" value="KAL3761740.1"/>
    <property type="molecule type" value="Genomic_DNA"/>
</dbReference>
<sequence>MVKMLSAAGARNVETRVRSSERKYNHHANTNHNVSFNNNQERDEWSDGDENEATHPHHGGLRRPDSKGSSKAHAESHSNNNRVERSGERERGHRPTLARPRLNVNKENIHDKFTMIKQRSRNGMDSMKQRSKRGFDTVKERGAKVLPRRPNIRLKSAPKDLPTRSLFRHEPRTWFGAKKDKGDKVKEDWRNARPNSSGGTGGGGASGSNNNSSPSKKELTRGRQEDPYHRKHSDNNERSNNRRSRSAGRRAKYNEDE</sequence>
<dbReference type="Proteomes" id="UP001530293">
    <property type="component" value="Unassembled WGS sequence"/>
</dbReference>
<protein>
    <submittedName>
        <fullName evidence="2">Uncharacterized protein</fullName>
    </submittedName>
</protein>
<keyword evidence="3" id="KW-1185">Reference proteome</keyword>
<evidence type="ECO:0000256" key="1">
    <source>
        <dbReference type="SAM" id="MobiDB-lite"/>
    </source>
</evidence>
<evidence type="ECO:0000313" key="2">
    <source>
        <dbReference type="EMBL" id="KAL3761740.1"/>
    </source>
</evidence>
<reference evidence="2 3" key="1">
    <citation type="submission" date="2024-10" db="EMBL/GenBank/DDBJ databases">
        <title>Updated reference genomes for cyclostephanoid diatoms.</title>
        <authorList>
            <person name="Roberts W.R."/>
            <person name="Alverson A.J."/>
        </authorList>
    </citation>
    <scope>NUCLEOTIDE SEQUENCE [LARGE SCALE GENOMIC DNA]</scope>
    <source>
        <strain evidence="2 3">AJA232-27</strain>
    </source>
</reference>
<feature type="compositionally biased region" description="Basic and acidic residues" evidence="1">
    <location>
        <begin position="62"/>
        <end position="93"/>
    </location>
</feature>
<organism evidence="2 3">
    <name type="scientific">Discostella pseudostelligera</name>
    <dbReference type="NCBI Taxonomy" id="259834"/>
    <lineage>
        <taxon>Eukaryota</taxon>
        <taxon>Sar</taxon>
        <taxon>Stramenopiles</taxon>
        <taxon>Ochrophyta</taxon>
        <taxon>Bacillariophyta</taxon>
        <taxon>Coscinodiscophyceae</taxon>
        <taxon>Thalassiosirophycidae</taxon>
        <taxon>Stephanodiscales</taxon>
        <taxon>Stephanodiscaceae</taxon>
        <taxon>Discostella</taxon>
    </lineage>
</organism>
<feature type="compositionally biased region" description="Basic and acidic residues" evidence="1">
    <location>
        <begin position="13"/>
        <end position="23"/>
    </location>
</feature>